<keyword evidence="2" id="KW-0677">Repeat</keyword>
<dbReference type="SUPFAM" id="SSF52540">
    <property type="entry name" value="P-loop containing nucleoside triphosphate hydrolases"/>
    <property type="match status" value="3"/>
</dbReference>
<evidence type="ECO:0000256" key="3">
    <source>
        <dbReference type="ARBA" id="ARBA00022741"/>
    </source>
</evidence>
<dbReference type="InterPro" id="IPR010448">
    <property type="entry name" value="Torsin"/>
</dbReference>
<accession>A0A182VV27</accession>
<feature type="domain" description="AAA+ ATPase" evidence="6">
    <location>
        <begin position="926"/>
        <end position="1063"/>
    </location>
</feature>
<proteinExistence type="inferred from homology"/>
<evidence type="ECO:0000259" key="6">
    <source>
        <dbReference type="SMART" id="SM00382"/>
    </source>
</evidence>
<evidence type="ECO:0000313" key="8">
    <source>
        <dbReference type="Proteomes" id="UP000075920"/>
    </source>
</evidence>
<dbReference type="STRING" id="112268.A0A182VV27"/>
<dbReference type="InterPro" id="IPR041569">
    <property type="entry name" value="AAA_lid_3"/>
</dbReference>
<evidence type="ECO:0000256" key="5">
    <source>
        <dbReference type="SAM" id="Phobius"/>
    </source>
</evidence>
<dbReference type="Pfam" id="PF17862">
    <property type="entry name" value="AAA_lid_3"/>
    <property type="match status" value="2"/>
</dbReference>
<organism evidence="7 8">
    <name type="scientific">Anopheles minimus</name>
    <dbReference type="NCBI Taxonomy" id="112268"/>
    <lineage>
        <taxon>Eukaryota</taxon>
        <taxon>Metazoa</taxon>
        <taxon>Ecdysozoa</taxon>
        <taxon>Arthropoda</taxon>
        <taxon>Hexapoda</taxon>
        <taxon>Insecta</taxon>
        <taxon>Pterygota</taxon>
        <taxon>Neoptera</taxon>
        <taxon>Endopterygota</taxon>
        <taxon>Diptera</taxon>
        <taxon>Nematocera</taxon>
        <taxon>Culicoidea</taxon>
        <taxon>Culicidae</taxon>
        <taxon>Anophelinae</taxon>
        <taxon>Anopheles</taxon>
    </lineage>
</organism>
<dbReference type="InterPro" id="IPR003959">
    <property type="entry name" value="ATPase_AAA_core"/>
</dbReference>
<keyword evidence="8" id="KW-1185">Reference proteome</keyword>
<dbReference type="GO" id="GO:0005737">
    <property type="term" value="C:cytoplasm"/>
    <property type="evidence" value="ECO:0007669"/>
    <property type="project" value="TreeGrafter"/>
</dbReference>
<evidence type="ECO:0000313" key="7">
    <source>
        <dbReference type="EnsemblMetazoa" id="AMIN001922-PA"/>
    </source>
</evidence>
<dbReference type="GO" id="GO:0012505">
    <property type="term" value="C:endomembrane system"/>
    <property type="evidence" value="ECO:0007669"/>
    <property type="project" value="UniProtKB-ARBA"/>
</dbReference>
<dbReference type="SMART" id="SM00382">
    <property type="entry name" value="AAA"/>
    <property type="match status" value="3"/>
</dbReference>
<keyword evidence="4" id="KW-0067">ATP-binding</keyword>
<evidence type="ECO:0000256" key="4">
    <source>
        <dbReference type="ARBA" id="ARBA00022840"/>
    </source>
</evidence>
<dbReference type="InterPro" id="IPR003593">
    <property type="entry name" value="AAA+_ATPase"/>
</dbReference>
<dbReference type="FunFam" id="3.40.50.300:FF:001602">
    <property type="entry name" value="Cell division cycle protein-like protein"/>
    <property type="match status" value="1"/>
</dbReference>
<evidence type="ECO:0000256" key="2">
    <source>
        <dbReference type="ARBA" id="ARBA00022737"/>
    </source>
</evidence>
<dbReference type="InterPro" id="IPR027417">
    <property type="entry name" value="P-loop_NTPase"/>
</dbReference>
<dbReference type="EnsemblMetazoa" id="AMIN001922-RA">
    <property type="protein sequence ID" value="AMIN001922-PA"/>
    <property type="gene ID" value="AMIN001922"/>
</dbReference>
<dbReference type="GO" id="GO:0016887">
    <property type="term" value="F:ATP hydrolysis activity"/>
    <property type="evidence" value="ECO:0007669"/>
    <property type="project" value="InterPro"/>
</dbReference>
<reference evidence="7" key="2">
    <citation type="submission" date="2020-05" db="UniProtKB">
        <authorList>
            <consortium name="EnsemblMetazoa"/>
        </authorList>
    </citation>
    <scope>IDENTIFICATION</scope>
    <source>
        <strain evidence="7">MINIMUS1</strain>
    </source>
</reference>
<dbReference type="PROSITE" id="PS00674">
    <property type="entry name" value="AAA"/>
    <property type="match status" value="1"/>
</dbReference>
<dbReference type="Proteomes" id="UP000075920">
    <property type="component" value="Unassembled WGS sequence"/>
</dbReference>
<dbReference type="InterPro" id="IPR003960">
    <property type="entry name" value="ATPase_AAA_CS"/>
</dbReference>
<dbReference type="FunFam" id="1.10.8.60:FF:000178">
    <property type="entry name" value="CDC48/VCP homolog, AAA superfamily"/>
    <property type="match status" value="1"/>
</dbReference>
<reference evidence="8" key="1">
    <citation type="submission" date="2013-03" db="EMBL/GenBank/DDBJ databases">
        <title>The Genome Sequence of Anopheles minimus MINIMUS1.</title>
        <authorList>
            <consortium name="The Broad Institute Genomics Platform"/>
            <person name="Neafsey D.E."/>
            <person name="Walton C."/>
            <person name="Walker B."/>
            <person name="Young S.K."/>
            <person name="Zeng Q."/>
            <person name="Gargeya S."/>
            <person name="Fitzgerald M."/>
            <person name="Haas B."/>
            <person name="Abouelleil A."/>
            <person name="Allen A.W."/>
            <person name="Alvarado L."/>
            <person name="Arachchi H.M."/>
            <person name="Berlin A.M."/>
            <person name="Chapman S.B."/>
            <person name="Gainer-Dewar J."/>
            <person name="Goldberg J."/>
            <person name="Griggs A."/>
            <person name="Gujja S."/>
            <person name="Hansen M."/>
            <person name="Howarth C."/>
            <person name="Imamovic A."/>
            <person name="Ireland A."/>
            <person name="Larimer J."/>
            <person name="McCowan C."/>
            <person name="Murphy C."/>
            <person name="Pearson M."/>
            <person name="Poon T.W."/>
            <person name="Priest M."/>
            <person name="Roberts A."/>
            <person name="Saif S."/>
            <person name="Shea T."/>
            <person name="Sisk P."/>
            <person name="Sykes S."/>
            <person name="Wortman J."/>
            <person name="Nusbaum C."/>
            <person name="Birren B."/>
        </authorList>
    </citation>
    <scope>NUCLEOTIDE SEQUENCE [LARGE SCALE GENOMIC DNA]</scope>
    <source>
        <strain evidence="8">MINIMUS1</strain>
    </source>
</reference>
<dbReference type="GO" id="GO:0005524">
    <property type="term" value="F:ATP binding"/>
    <property type="evidence" value="ECO:0007669"/>
    <property type="project" value="UniProtKB-KW"/>
</dbReference>
<keyword evidence="3" id="KW-0547">Nucleotide-binding</keyword>
<feature type="domain" description="AAA+ ATPase" evidence="6">
    <location>
        <begin position="108"/>
        <end position="240"/>
    </location>
</feature>
<dbReference type="PANTHER" id="PTHR23077:SF27">
    <property type="entry name" value="ATPASE FAMILY GENE 2 PROTEIN HOMOLOG A"/>
    <property type="match status" value="1"/>
</dbReference>
<dbReference type="VEuPathDB" id="VectorBase:AMIN001922"/>
<keyword evidence="5" id="KW-0812">Transmembrane</keyword>
<protein>
    <recommendedName>
        <fullName evidence="6">AAA+ ATPase domain-containing protein</fullName>
    </recommendedName>
</protein>
<dbReference type="PANTHER" id="PTHR23077">
    <property type="entry name" value="AAA-FAMILY ATPASE"/>
    <property type="match status" value="1"/>
</dbReference>
<dbReference type="Gene3D" id="1.10.8.60">
    <property type="match status" value="2"/>
</dbReference>
<dbReference type="Gene3D" id="3.40.50.300">
    <property type="entry name" value="P-loop containing nucleotide triphosphate hydrolases"/>
    <property type="match status" value="3"/>
</dbReference>
<dbReference type="FunFam" id="3.40.50.300:FF:000018">
    <property type="entry name" value="Cell division control 48"/>
    <property type="match status" value="1"/>
</dbReference>
<keyword evidence="5" id="KW-1133">Transmembrane helix</keyword>
<keyword evidence="5" id="KW-0472">Membrane</keyword>
<evidence type="ECO:0000256" key="1">
    <source>
        <dbReference type="ARBA" id="ARBA00006235"/>
    </source>
</evidence>
<comment type="similarity">
    <text evidence="1">Belongs to the ClpA/ClpB family. Torsin subfamily.</text>
</comment>
<feature type="domain" description="AAA+ ATPase" evidence="6">
    <location>
        <begin position="671"/>
        <end position="810"/>
    </location>
</feature>
<dbReference type="Pfam" id="PF00004">
    <property type="entry name" value="AAA"/>
    <property type="match status" value="2"/>
</dbReference>
<dbReference type="CDD" id="cd19511">
    <property type="entry name" value="RecA-like_CDC48_r2-like"/>
    <property type="match status" value="1"/>
</dbReference>
<dbReference type="Pfam" id="PF06309">
    <property type="entry name" value="Torsin"/>
    <property type="match status" value="1"/>
</dbReference>
<feature type="transmembrane region" description="Helical" evidence="5">
    <location>
        <begin position="12"/>
        <end position="30"/>
    </location>
</feature>
<dbReference type="AlphaFoldDB" id="A0A182VV27"/>
<sequence>MRLVKCYHAQTVLFWVIMVICSVQPGLAWFDIGKVIDSASNLAKESFKYAKNNGYCAIMECCNEIHINSDVTELRNALQKSLFGQHIAAQVIVNAIGGHFKNIDSSEKPLVMSLHGLPGTGKNFVAEHIIRTLYKKGANSNFVHKYLARVNFPLQSEVERYKVTLVADIKAAVARCPKSLFIFDEVEKMPPGLFDAIVTLLDHHAYTKQLDFRRSIFIFLSNVAGPEIAGKLKSLVDRGNWREDTQLHDFESTLEIASYNLVGGLYKSELIESHVIDHFVPFLPLEQRHVESCIRVEYSKYTHEEMSDEMLSAIIKEAITFDETGLYSNNGYQSKRQTKCQNNQFVYISSRTFAKEHLPANNEPVKMPPKSASKKERPLWWNCEKCQTYLQTSELAKHQTDSCANVDRLCGYVDASGTYRSRRIEISDFGAYEEVKLCTESEKYGLVLLPDSVVRKMGLMMGDYVTITLAKSGNNNPVGTIVRTLWPIEDRHGAKVCLEGIDEFEGVSASETIASVAPVNIRLEDAEELFLRLEDPSQAKLLEKNGKFLLTTLKHKLRGCVILSNNPLSLTVCNKRFRFRIDHATTHGSGLVDQLNKMSLSDRMFVVINTTKFTLLDDSKAAQHGHQQRMYNLLNIGGLDGIIAELRELLDMAYGIDSTQSNRNARNSGPVSRGILLSGVSGVGKTMLVNALATHYQCHTVKLNCSEVFSKFYGESEANMSRQFAEVFAVHPKPAMVIVEEMHNLCPKNTGTDIVKRISQHFLNLLDSLHGDVRGNRTVVIGTTDNVDNVNTLLRRGGRMDYEFELPVPDATAREAILQRILNRYDQILPVEDVRSVARITHGYVGADLENLVSKAASSSKTIDGGSLMAALQHVKASAMREIMIECPNVRWGDIGGQDELKLTLRQIIDWPIHHPEVFERLGIKPPRGLLMFGPPGCSKTMIAKAIATESRLNFLSIKGSELFSMWVGESERAVRDLFRRARQVAPSIIFFDEIDAIGGERSAESGSSVKERVLAQLLTEMDGVSVLKDVRIVAATNRPDLIDRALMRPGRLDRIVYVRLPDDAAREEIFRIKLKSIPTAPNVDIAELVRRTAGCSGSEIEAICQEAALKGLESSFDVQQIEWVHFEHALALVRPRTSPDLLRLYDEYLKQHQ</sequence>
<name>A0A182VV27_9DIPT</name>
<dbReference type="InterPro" id="IPR050168">
    <property type="entry name" value="AAA_ATPase_domain"/>
</dbReference>